<dbReference type="RefSeq" id="WP_119572188.1">
    <property type="nucleotide sequence ID" value="NZ_LR215032.1"/>
</dbReference>
<dbReference type="OrthoDB" id="393864at2"/>
<evidence type="ECO:0000259" key="4">
    <source>
        <dbReference type="Pfam" id="PF01732"/>
    </source>
</evidence>
<accession>A0A449B0H3</accession>
<organism evidence="5 6">
    <name type="scientific">Mycoplasmopsis gallopavonis</name>
    <dbReference type="NCBI Taxonomy" id="76629"/>
    <lineage>
        <taxon>Bacteria</taxon>
        <taxon>Bacillati</taxon>
        <taxon>Mycoplasmatota</taxon>
        <taxon>Mycoplasmoidales</taxon>
        <taxon>Metamycoplasmataceae</taxon>
        <taxon>Mycoplasmopsis</taxon>
    </lineage>
</organism>
<evidence type="ECO:0000313" key="5">
    <source>
        <dbReference type="EMBL" id="VEU73228.1"/>
    </source>
</evidence>
<dbReference type="KEGG" id="mgal:NCTC10186_00722"/>
<keyword evidence="5" id="KW-0614">Plasmid</keyword>
<sequence>MKKVKNKFLLLFGLVPFATVLASGACQPAIKKEEPKPVNPGDNENGGSNENGSENQNGGGSSENPGENPSNPIVIDEDTLHITTNDLKYSITPENAKVINEYVDDEVDYFNRLAQQFPPKIAQNFKTQNIQIINAFNEQSKNSFQPYYIDSYLKNYSLPSGNNKIKINPIRGTFRQYYRKSTPGDRGTARKLANENYKQIALESYSIIFHNDNELIKNDPELKKMNVSSSQNFLGTAWILDYQLDETGKYPTKWYLATNLHVAMPFKKVAGSNDPYLNEPKLEEELNAQKSLLIREKEMEEEYKRDQALIEKYKKEQGPNSTKAKELEKKYSTADLNNLSPYIIEYNKIKKQIKHIADELQGKTVSVELNHFTKSTPINKLLETTSMDPSVEKISLDPSQVRIVYLGTNFLSQSPKDYLSNPEFQGVEEMADFAVLEIDFAKPKSADINAVIRKQITGGTSEETKYTDYHELAKQITAGYADLPSEQQSKPATYNVLTDYDKLTKEKVNINIDGTSKAISRINVNFLALGFPNADSDHTINRDALPPAQKVTLKFTSSLWTNKSSDPSKGIAEYGYGLSKSLAFRNFVDKPGITDITITSPLIKAETNEAFDVLNLRDKTSQYQGRYYINYGLGYVLNSWQPMAGASGSSVRDMYNNILGISYATADAQGISQVSLAQAFRSNGHNYNNQYGSYNLEQYDLIYGGGKYQISSYREKLMQIYGGNYKTKLFKQGTSVIPEEYKFKD</sequence>
<feature type="coiled-coil region" evidence="1">
    <location>
        <begin position="282"/>
        <end position="316"/>
    </location>
</feature>
<feature type="region of interest" description="Disordered" evidence="2">
    <location>
        <begin position="31"/>
        <end position="74"/>
    </location>
</feature>
<dbReference type="NCBIfam" id="NF045842">
    <property type="entry name" value="MIP_near_MIB"/>
    <property type="match status" value="1"/>
</dbReference>
<proteinExistence type="predicted"/>
<dbReference type="Pfam" id="PF01732">
    <property type="entry name" value="Mycop_pep_DUF31"/>
    <property type="match status" value="1"/>
</dbReference>
<dbReference type="PROSITE" id="PS51257">
    <property type="entry name" value="PROKAR_LIPOPROTEIN"/>
    <property type="match status" value="1"/>
</dbReference>
<protein>
    <submittedName>
        <fullName evidence="5">Membrane-associated lipoprotein</fullName>
    </submittedName>
</protein>
<dbReference type="AlphaFoldDB" id="A0A449B0H3"/>
<dbReference type="Proteomes" id="UP000289862">
    <property type="component" value="Plasmid 2"/>
</dbReference>
<gene>
    <name evidence="5" type="ORF">NCTC10186_00722</name>
</gene>
<dbReference type="EMBL" id="LR215032">
    <property type="protein sequence ID" value="VEU73228.1"/>
    <property type="molecule type" value="Genomic_DNA"/>
</dbReference>
<evidence type="ECO:0000256" key="2">
    <source>
        <dbReference type="SAM" id="MobiDB-lite"/>
    </source>
</evidence>
<keyword evidence="5" id="KW-0449">Lipoprotein</keyword>
<geneLocation type="plasmid" evidence="5 6">
    <name>2</name>
</geneLocation>
<feature type="chain" id="PRO_5019077705" evidence="3">
    <location>
        <begin position="23"/>
        <end position="745"/>
    </location>
</feature>
<dbReference type="InterPro" id="IPR022382">
    <property type="entry name" value="Mycoplasma_peptidase_DUF31"/>
</dbReference>
<keyword evidence="6" id="KW-1185">Reference proteome</keyword>
<feature type="domain" description="DUF31" evidence="4">
    <location>
        <begin position="194"/>
        <end position="663"/>
    </location>
</feature>
<evidence type="ECO:0000256" key="3">
    <source>
        <dbReference type="SAM" id="SignalP"/>
    </source>
</evidence>
<dbReference type="NCBIfam" id="NF045841">
    <property type="entry name" value="Ig_SerProt_MIP"/>
    <property type="match status" value="1"/>
</dbReference>
<feature type="compositionally biased region" description="Low complexity" evidence="2">
    <location>
        <begin position="39"/>
        <end position="72"/>
    </location>
</feature>
<keyword evidence="3" id="KW-0732">Signal</keyword>
<keyword evidence="1" id="KW-0175">Coiled coil</keyword>
<evidence type="ECO:0000313" key="6">
    <source>
        <dbReference type="Proteomes" id="UP000289862"/>
    </source>
</evidence>
<reference evidence="5 6" key="1">
    <citation type="submission" date="2019-01" db="EMBL/GenBank/DDBJ databases">
        <authorList>
            <consortium name="Pathogen Informatics"/>
        </authorList>
    </citation>
    <scope>NUCLEOTIDE SEQUENCE [LARGE SCALE GENOMIC DNA]</scope>
    <source>
        <strain evidence="5 6">NCTC10186</strain>
        <plasmid evidence="6">2</plasmid>
    </source>
</reference>
<feature type="signal peptide" evidence="3">
    <location>
        <begin position="1"/>
        <end position="22"/>
    </location>
</feature>
<evidence type="ECO:0000256" key="1">
    <source>
        <dbReference type="SAM" id="Coils"/>
    </source>
</evidence>
<name>A0A449B0H3_9BACT</name>